<organism evidence="1 2">
    <name type="scientific">Cardiocondyla obscurior</name>
    <dbReference type="NCBI Taxonomy" id="286306"/>
    <lineage>
        <taxon>Eukaryota</taxon>
        <taxon>Metazoa</taxon>
        <taxon>Ecdysozoa</taxon>
        <taxon>Arthropoda</taxon>
        <taxon>Hexapoda</taxon>
        <taxon>Insecta</taxon>
        <taxon>Pterygota</taxon>
        <taxon>Neoptera</taxon>
        <taxon>Endopterygota</taxon>
        <taxon>Hymenoptera</taxon>
        <taxon>Apocrita</taxon>
        <taxon>Aculeata</taxon>
        <taxon>Formicoidea</taxon>
        <taxon>Formicidae</taxon>
        <taxon>Myrmicinae</taxon>
        <taxon>Cardiocondyla</taxon>
    </lineage>
</organism>
<reference evidence="1 2" key="1">
    <citation type="submission" date="2023-03" db="EMBL/GenBank/DDBJ databases">
        <title>High recombination rates correlate with genetic variation in Cardiocondyla obscurior ants.</title>
        <authorList>
            <person name="Errbii M."/>
        </authorList>
    </citation>
    <scope>NUCLEOTIDE SEQUENCE [LARGE SCALE GENOMIC DNA]</scope>
    <source>
        <strain evidence="1">Alpha-2009</strain>
        <tissue evidence="1">Whole body</tissue>
    </source>
</reference>
<gene>
    <name evidence="1" type="ORF">PUN28_002887</name>
</gene>
<dbReference type="EMBL" id="JADYXP020000002">
    <property type="protein sequence ID" value="KAL0131650.1"/>
    <property type="molecule type" value="Genomic_DNA"/>
</dbReference>
<protein>
    <submittedName>
        <fullName evidence="1">Uncharacterized protein</fullName>
    </submittedName>
</protein>
<name>A0AAW2GWK2_9HYME</name>
<accession>A0AAW2GWK2</accession>
<dbReference type="AlphaFoldDB" id="A0AAW2GWK2"/>
<sequence>MLSRAVVQVARQGQLNFPFPDHFPFTFAHPRDSRDSRRDMNYHNRTHEFNYSVLIVLAIALRRSFY</sequence>
<proteinExistence type="predicted"/>
<comment type="caution">
    <text evidence="1">The sequence shown here is derived from an EMBL/GenBank/DDBJ whole genome shotgun (WGS) entry which is preliminary data.</text>
</comment>
<dbReference type="Proteomes" id="UP001430953">
    <property type="component" value="Unassembled WGS sequence"/>
</dbReference>
<keyword evidence="2" id="KW-1185">Reference proteome</keyword>
<evidence type="ECO:0000313" key="2">
    <source>
        <dbReference type="Proteomes" id="UP001430953"/>
    </source>
</evidence>
<evidence type="ECO:0000313" key="1">
    <source>
        <dbReference type="EMBL" id="KAL0131650.1"/>
    </source>
</evidence>